<feature type="domain" description="VTT" evidence="3">
    <location>
        <begin position="29"/>
        <end position="155"/>
    </location>
</feature>
<evidence type="ECO:0000259" key="3">
    <source>
        <dbReference type="Pfam" id="PF09335"/>
    </source>
</evidence>
<keyword evidence="2" id="KW-0812">Transmembrane</keyword>
<feature type="transmembrane region" description="Helical" evidence="2">
    <location>
        <begin position="135"/>
        <end position="153"/>
    </location>
</feature>
<evidence type="ECO:0000313" key="4">
    <source>
        <dbReference type="EMBL" id="MFC5648226.1"/>
    </source>
</evidence>
<dbReference type="InterPro" id="IPR032816">
    <property type="entry name" value="VTT_dom"/>
</dbReference>
<gene>
    <name evidence="4" type="ORF">ACFPYJ_03665</name>
</gene>
<organism evidence="4 5">
    <name type="scientific">Paenibacillus solisilvae</name>
    <dbReference type="NCBI Taxonomy" id="2486751"/>
    <lineage>
        <taxon>Bacteria</taxon>
        <taxon>Bacillati</taxon>
        <taxon>Bacillota</taxon>
        <taxon>Bacilli</taxon>
        <taxon>Bacillales</taxon>
        <taxon>Paenibacillaceae</taxon>
        <taxon>Paenibacillus</taxon>
    </lineage>
</organism>
<dbReference type="PANTHER" id="PTHR42709">
    <property type="entry name" value="ALKALINE PHOSPHATASE LIKE PROTEIN"/>
    <property type="match status" value="1"/>
</dbReference>
<comment type="caution">
    <text evidence="4">The sequence shown here is derived from an EMBL/GenBank/DDBJ whole genome shotgun (WGS) entry which is preliminary data.</text>
</comment>
<dbReference type="Pfam" id="PF09335">
    <property type="entry name" value="VTT_dom"/>
    <property type="match status" value="1"/>
</dbReference>
<accession>A0ABW0VVX2</accession>
<keyword evidence="2" id="KW-1133">Transmembrane helix</keyword>
<protein>
    <submittedName>
        <fullName evidence="4">DedA family protein</fullName>
    </submittedName>
</protein>
<feature type="transmembrane region" description="Helical" evidence="2">
    <location>
        <begin position="173"/>
        <end position="190"/>
    </location>
</feature>
<evidence type="ECO:0000256" key="1">
    <source>
        <dbReference type="ARBA" id="ARBA00010792"/>
    </source>
</evidence>
<dbReference type="RefSeq" id="WP_379186681.1">
    <property type="nucleotide sequence ID" value="NZ_JBHSOW010000015.1"/>
</dbReference>
<dbReference type="PANTHER" id="PTHR42709:SF9">
    <property type="entry name" value="ALKALINE PHOSPHATASE LIKE PROTEIN"/>
    <property type="match status" value="1"/>
</dbReference>
<keyword evidence="5" id="KW-1185">Reference proteome</keyword>
<comment type="similarity">
    <text evidence="1">Belongs to the DedA family.</text>
</comment>
<proteinExistence type="inferred from homology"/>
<dbReference type="EMBL" id="JBHSOW010000015">
    <property type="protein sequence ID" value="MFC5648226.1"/>
    <property type="molecule type" value="Genomic_DNA"/>
</dbReference>
<sequence length="220" mass="25089">MEWIHRLFEHHGYLVLFLGLFSESLAAPFPGELAMAYSGYLAFLDQFQLAFVILSAFLGAAVGTTVTYFIGYKLGTPFFAKYGKFILLSPARMNKITVWFEKYGDKILLISYFIPGFRHFTGYVSGIIRIRFRTFLIFNHTGALLWVAAYVLLGRLLGQRFESIIHLIAKYSIWAGCFIAFGITAFILVRKYHIQLRTFAKANPFVILAALLIMVLSLLR</sequence>
<name>A0ABW0VVX2_9BACL</name>
<evidence type="ECO:0000256" key="2">
    <source>
        <dbReference type="SAM" id="Phobius"/>
    </source>
</evidence>
<keyword evidence="2" id="KW-0472">Membrane</keyword>
<feature type="transmembrane region" description="Helical" evidence="2">
    <location>
        <begin position="50"/>
        <end position="71"/>
    </location>
</feature>
<dbReference type="InterPro" id="IPR051311">
    <property type="entry name" value="DedA_domain"/>
</dbReference>
<dbReference type="Proteomes" id="UP001596047">
    <property type="component" value="Unassembled WGS sequence"/>
</dbReference>
<evidence type="ECO:0000313" key="5">
    <source>
        <dbReference type="Proteomes" id="UP001596047"/>
    </source>
</evidence>
<reference evidence="5" key="1">
    <citation type="journal article" date="2019" name="Int. J. Syst. Evol. Microbiol.">
        <title>The Global Catalogue of Microorganisms (GCM) 10K type strain sequencing project: providing services to taxonomists for standard genome sequencing and annotation.</title>
        <authorList>
            <consortium name="The Broad Institute Genomics Platform"/>
            <consortium name="The Broad Institute Genome Sequencing Center for Infectious Disease"/>
            <person name="Wu L."/>
            <person name="Ma J."/>
        </authorList>
    </citation>
    <scope>NUCLEOTIDE SEQUENCE [LARGE SCALE GENOMIC DNA]</scope>
    <source>
        <strain evidence="5">CGMCC 1.3240</strain>
    </source>
</reference>
<feature type="transmembrane region" description="Helical" evidence="2">
    <location>
        <begin position="202"/>
        <end position="219"/>
    </location>
</feature>